<evidence type="ECO:0000256" key="4">
    <source>
        <dbReference type="ARBA" id="ARBA00023172"/>
    </source>
</evidence>
<evidence type="ECO:0008006" key="10">
    <source>
        <dbReference type="Google" id="ProtNLM"/>
    </source>
</evidence>
<evidence type="ECO:0000259" key="8">
    <source>
        <dbReference type="PROSITE" id="PS51900"/>
    </source>
</evidence>
<evidence type="ECO:0000256" key="5">
    <source>
        <dbReference type="ARBA" id="ARBA00023195"/>
    </source>
</evidence>
<feature type="domain" description="Tyr recombinase" evidence="7">
    <location>
        <begin position="206"/>
        <end position="316"/>
    </location>
</feature>
<dbReference type="Gene3D" id="1.10.150.130">
    <property type="match status" value="1"/>
</dbReference>
<evidence type="ECO:0000256" key="3">
    <source>
        <dbReference type="ARBA" id="ARBA00023125"/>
    </source>
</evidence>
<evidence type="ECO:0000256" key="6">
    <source>
        <dbReference type="ARBA" id="ARBA00023296"/>
    </source>
</evidence>
<dbReference type="PROSITE" id="PS51900">
    <property type="entry name" value="CB"/>
    <property type="match status" value="1"/>
</dbReference>
<evidence type="ECO:0000256" key="1">
    <source>
        <dbReference type="ARBA" id="ARBA00008857"/>
    </source>
</evidence>
<dbReference type="Pfam" id="PF22022">
    <property type="entry name" value="Phage_int_M"/>
    <property type="match status" value="1"/>
</dbReference>
<keyword evidence="5" id="KW-1179">Viral genome integration</keyword>
<dbReference type="Pfam" id="PF00589">
    <property type="entry name" value="Phage_integrase"/>
    <property type="match status" value="1"/>
</dbReference>
<dbReference type="InterPro" id="IPR038488">
    <property type="entry name" value="Integrase_DNA-bd_sf"/>
</dbReference>
<gene>
    <name evidence="9" type="ORF">METZ01_LOCUS292947</name>
</gene>
<dbReference type="GO" id="GO:0075713">
    <property type="term" value="P:establishment of integrated proviral latency"/>
    <property type="evidence" value="ECO:0007669"/>
    <property type="project" value="UniProtKB-KW"/>
</dbReference>
<dbReference type="SUPFAM" id="SSF56349">
    <property type="entry name" value="DNA breaking-rejoining enzymes"/>
    <property type="match status" value="1"/>
</dbReference>
<dbReference type="Gene3D" id="3.30.160.390">
    <property type="entry name" value="Integrase, DNA-binding domain"/>
    <property type="match status" value="1"/>
</dbReference>
<dbReference type="EMBL" id="UINC01089202">
    <property type="protein sequence ID" value="SVC40093.1"/>
    <property type="molecule type" value="Genomic_DNA"/>
</dbReference>
<dbReference type="Pfam" id="PF13356">
    <property type="entry name" value="Arm-DNA-bind_3"/>
    <property type="match status" value="1"/>
</dbReference>
<dbReference type="InterPro" id="IPR011010">
    <property type="entry name" value="DNA_brk_join_enz"/>
</dbReference>
<dbReference type="InterPro" id="IPR053876">
    <property type="entry name" value="Phage_int_M"/>
</dbReference>
<keyword evidence="2" id="KW-0229">DNA integration</keyword>
<evidence type="ECO:0000256" key="2">
    <source>
        <dbReference type="ARBA" id="ARBA00022908"/>
    </source>
</evidence>
<keyword evidence="3" id="KW-0238">DNA-binding</keyword>
<name>A0A382LUD3_9ZZZZ</name>
<dbReference type="GO" id="GO:0044826">
    <property type="term" value="P:viral genome integration into host DNA"/>
    <property type="evidence" value="ECO:0007669"/>
    <property type="project" value="UniProtKB-KW"/>
</dbReference>
<dbReference type="InterPro" id="IPR013762">
    <property type="entry name" value="Integrase-like_cat_sf"/>
</dbReference>
<dbReference type="PANTHER" id="PTHR30629">
    <property type="entry name" value="PROPHAGE INTEGRASE"/>
    <property type="match status" value="1"/>
</dbReference>
<organism evidence="9">
    <name type="scientific">marine metagenome</name>
    <dbReference type="NCBI Taxonomy" id="408172"/>
    <lineage>
        <taxon>unclassified sequences</taxon>
        <taxon>metagenomes</taxon>
        <taxon>ecological metagenomes</taxon>
    </lineage>
</organism>
<dbReference type="InterPro" id="IPR044068">
    <property type="entry name" value="CB"/>
</dbReference>
<dbReference type="GO" id="GO:0015074">
    <property type="term" value="P:DNA integration"/>
    <property type="evidence" value="ECO:0007669"/>
    <property type="project" value="UniProtKB-KW"/>
</dbReference>
<dbReference type="InterPro" id="IPR050808">
    <property type="entry name" value="Phage_Integrase"/>
</dbReference>
<dbReference type="InterPro" id="IPR025166">
    <property type="entry name" value="Integrase_DNA_bind_dom"/>
</dbReference>
<evidence type="ECO:0000259" key="7">
    <source>
        <dbReference type="PROSITE" id="PS51898"/>
    </source>
</evidence>
<keyword evidence="6" id="KW-1160">Virus entry into host cell</keyword>
<dbReference type="PANTHER" id="PTHR30629:SF2">
    <property type="entry name" value="PROPHAGE INTEGRASE INTS-RELATED"/>
    <property type="match status" value="1"/>
</dbReference>
<keyword evidence="4" id="KW-0233">DNA recombination</keyword>
<dbReference type="PROSITE" id="PS51898">
    <property type="entry name" value="TYR_RECOMBINASE"/>
    <property type="match status" value="1"/>
</dbReference>
<dbReference type="GO" id="GO:0006310">
    <property type="term" value="P:DNA recombination"/>
    <property type="evidence" value="ECO:0007669"/>
    <property type="project" value="UniProtKB-KW"/>
</dbReference>
<dbReference type="GO" id="GO:0046718">
    <property type="term" value="P:symbiont entry into host cell"/>
    <property type="evidence" value="ECO:0007669"/>
    <property type="project" value="UniProtKB-KW"/>
</dbReference>
<dbReference type="InterPro" id="IPR010998">
    <property type="entry name" value="Integrase_recombinase_N"/>
</dbReference>
<dbReference type="Gene3D" id="1.10.443.10">
    <property type="entry name" value="Intergrase catalytic core"/>
    <property type="match status" value="1"/>
</dbReference>
<feature type="domain" description="Core-binding (CB)" evidence="8">
    <location>
        <begin position="101"/>
        <end position="183"/>
    </location>
</feature>
<feature type="non-terminal residue" evidence="9">
    <location>
        <position position="316"/>
    </location>
</feature>
<dbReference type="InterPro" id="IPR002104">
    <property type="entry name" value="Integrase_catalytic"/>
</dbReference>
<sequence length="316" mass="36365">MPTSKLTVMQIKSAKPKDKEYKIWDGLGLFLLVKPSGSKLWRRKYRFEGKEKLRSFGPFPIVSLEQVRKLLEQDLSLIKQGIDPVRKAKEERLEVKIAAENSFKTVSEEWAQLRMHTWKSEKHKNDVMRSLNIDIIPELGSLPVSVIKPSDVLKTVKLLENRGLGETVYRTLQRISSIFKYAIATGRCETNPARDLPPALKKIKVIHHPALPVKELGEFLRQLENYEGYIYTKISLELIHLTALRSRELRLGRWSEINLDSNNPIWRVPASRMKNVSDHLVPLSIQSVRILHDLRTQSVNNDLLFPGRNNPAKPIS</sequence>
<protein>
    <recommendedName>
        <fullName evidence="10">Tyr recombinase domain-containing protein</fullName>
    </recommendedName>
</protein>
<proteinExistence type="inferred from homology"/>
<comment type="similarity">
    <text evidence="1">Belongs to the 'phage' integrase family.</text>
</comment>
<evidence type="ECO:0000313" key="9">
    <source>
        <dbReference type="EMBL" id="SVC40093.1"/>
    </source>
</evidence>
<dbReference type="AlphaFoldDB" id="A0A382LUD3"/>
<dbReference type="GO" id="GO:0003677">
    <property type="term" value="F:DNA binding"/>
    <property type="evidence" value="ECO:0007669"/>
    <property type="project" value="UniProtKB-KW"/>
</dbReference>
<accession>A0A382LUD3</accession>
<reference evidence="9" key="1">
    <citation type="submission" date="2018-05" db="EMBL/GenBank/DDBJ databases">
        <authorList>
            <person name="Lanie J.A."/>
            <person name="Ng W.-L."/>
            <person name="Kazmierczak K.M."/>
            <person name="Andrzejewski T.M."/>
            <person name="Davidsen T.M."/>
            <person name="Wayne K.J."/>
            <person name="Tettelin H."/>
            <person name="Glass J.I."/>
            <person name="Rusch D."/>
            <person name="Podicherti R."/>
            <person name="Tsui H.-C.T."/>
            <person name="Winkler M.E."/>
        </authorList>
    </citation>
    <scope>NUCLEOTIDE SEQUENCE</scope>
</reference>